<name>A0ABV9C8N1_9GAMM</name>
<accession>A0ABV9C8N1</accession>
<protein>
    <recommendedName>
        <fullName evidence="3">PLAT domain-containing protein</fullName>
    </recommendedName>
</protein>
<evidence type="ECO:0000313" key="1">
    <source>
        <dbReference type="EMBL" id="MFC4529032.1"/>
    </source>
</evidence>
<dbReference type="RefSeq" id="WP_266151585.1">
    <property type="nucleotide sequence ID" value="NZ_CP064028.1"/>
</dbReference>
<evidence type="ECO:0000313" key="2">
    <source>
        <dbReference type="Proteomes" id="UP001595961"/>
    </source>
</evidence>
<proteinExistence type="predicted"/>
<dbReference type="EMBL" id="JBHSGA010000025">
    <property type="protein sequence ID" value="MFC4529032.1"/>
    <property type="molecule type" value="Genomic_DNA"/>
</dbReference>
<organism evidence="1 2">
    <name type="scientific">Dyella halodurans</name>
    <dbReference type="NCBI Taxonomy" id="1920171"/>
    <lineage>
        <taxon>Bacteria</taxon>
        <taxon>Pseudomonadati</taxon>
        <taxon>Pseudomonadota</taxon>
        <taxon>Gammaproteobacteria</taxon>
        <taxon>Lysobacterales</taxon>
        <taxon>Rhodanobacteraceae</taxon>
        <taxon>Dyella</taxon>
    </lineage>
</organism>
<evidence type="ECO:0008006" key="3">
    <source>
        <dbReference type="Google" id="ProtNLM"/>
    </source>
</evidence>
<gene>
    <name evidence="1" type="ORF">ACFO5W_20475</name>
</gene>
<keyword evidence="2" id="KW-1185">Reference proteome</keyword>
<dbReference type="Proteomes" id="UP001595961">
    <property type="component" value="Unassembled WGS sequence"/>
</dbReference>
<sequence length="147" mass="16637">MNQQAEQHVEVSVELKDDLSKGNDYNVLVVDGGKHHHSFEKLNDSRHMHTITWVLKGNASSGEFCALDDKENPGFAWLIKKPDEKVFHKLQRVGKNKLTIHNHHIDKTSEGTWHYQLFARFGDKVFGVPLTFAAGPANNPNPSIKNN</sequence>
<reference evidence="2" key="1">
    <citation type="journal article" date="2019" name="Int. J. Syst. Evol. Microbiol.">
        <title>The Global Catalogue of Microorganisms (GCM) 10K type strain sequencing project: providing services to taxonomists for standard genome sequencing and annotation.</title>
        <authorList>
            <consortium name="The Broad Institute Genomics Platform"/>
            <consortium name="The Broad Institute Genome Sequencing Center for Infectious Disease"/>
            <person name="Wu L."/>
            <person name="Ma J."/>
        </authorList>
    </citation>
    <scope>NUCLEOTIDE SEQUENCE [LARGE SCALE GENOMIC DNA]</scope>
    <source>
        <strain evidence="2">CCM 4481</strain>
    </source>
</reference>
<comment type="caution">
    <text evidence="1">The sequence shown here is derived from an EMBL/GenBank/DDBJ whole genome shotgun (WGS) entry which is preliminary data.</text>
</comment>